<keyword evidence="2" id="KW-1185">Reference proteome</keyword>
<evidence type="ECO:0000313" key="2">
    <source>
        <dbReference type="Proteomes" id="UP000055048"/>
    </source>
</evidence>
<comment type="caution">
    <text evidence="1">The sequence shown here is derived from an EMBL/GenBank/DDBJ whole genome shotgun (WGS) entry which is preliminary data.</text>
</comment>
<reference evidence="1 2" key="1">
    <citation type="submission" date="2015-01" db="EMBL/GenBank/DDBJ databases">
        <title>Evolution of Trichinella species and genotypes.</title>
        <authorList>
            <person name="Korhonen P.K."/>
            <person name="Edoardo P."/>
            <person name="Giuseppe L.R."/>
            <person name="Gasser R.B."/>
        </authorList>
    </citation>
    <scope>NUCLEOTIDE SEQUENCE [LARGE SCALE GENOMIC DNA]</scope>
    <source>
        <strain evidence="1">ISS417</strain>
    </source>
</reference>
<dbReference type="AlphaFoldDB" id="A0A0V0U7L9"/>
<sequence length="68" mass="8072">MRISMSRLSKKPIFHRFNICFRLFIDDTTKLIIQNLDALYNIEKTNKISIKEFSSFEKSCKALADNRK</sequence>
<dbReference type="Proteomes" id="UP000055048">
    <property type="component" value="Unassembled WGS sequence"/>
</dbReference>
<name>A0A0V0U7L9_9BILA</name>
<accession>A0A0V0U7L9</accession>
<gene>
    <name evidence="1" type="ORF">T05_246</name>
</gene>
<organism evidence="1 2">
    <name type="scientific">Trichinella murrelli</name>
    <dbReference type="NCBI Taxonomy" id="144512"/>
    <lineage>
        <taxon>Eukaryota</taxon>
        <taxon>Metazoa</taxon>
        <taxon>Ecdysozoa</taxon>
        <taxon>Nematoda</taxon>
        <taxon>Enoplea</taxon>
        <taxon>Dorylaimia</taxon>
        <taxon>Trichinellida</taxon>
        <taxon>Trichinellidae</taxon>
        <taxon>Trichinella</taxon>
    </lineage>
</organism>
<proteinExistence type="predicted"/>
<dbReference type="EMBL" id="JYDJ01000044">
    <property type="protein sequence ID" value="KRX47324.1"/>
    <property type="molecule type" value="Genomic_DNA"/>
</dbReference>
<protein>
    <submittedName>
        <fullName evidence="1">Uncharacterized protein</fullName>
    </submittedName>
</protein>
<evidence type="ECO:0000313" key="1">
    <source>
        <dbReference type="EMBL" id="KRX47324.1"/>
    </source>
</evidence>